<dbReference type="Proteomes" id="UP000054321">
    <property type="component" value="Unassembled WGS sequence"/>
</dbReference>
<dbReference type="Pfam" id="PF11807">
    <property type="entry name" value="UstYa"/>
    <property type="match status" value="1"/>
</dbReference>
<evidence type="ECO:0000256" key="3">
    <source>
        <dbReference type="ARBA" id="ARBA00035112"/>
    </source>
</evidence>
<dbReference type="OrthoDB" id="3687641at2759"/>
<dbReference type="STRING" id="913774.A0A0C3D3V8"/>
<feature type="region of interest" description="Disordered" evidence="4">
    <location>
        <begin position="239"/>
        <end position="266"/>
    </location>
</feature>
<evidence type="ECO:0000256" key="1">
    <source>
        <dbReference type="ARBA" id="ARBA00004685"/>
    </source>
</evidence>
<feature type="compositionally biased region" description="Basic and acidic residues" evidence="4">
    <location>
        <begin position="239"/>
        <end position="249"/>
    </location>
</feature>
<evidence type="ECO:0008006" key="8">
    <source>
        <dbReference type="Google" id="ProtNLM"/>
    </source>
</evidence>
<keyword evidence="2" id="KW-0560">Oxidoreductase</keyword>
<dbReference type="HOGENOM" id="CLU_042941_4_2_1"/>
<evidence type="ECO:0000256" key="4">
    <source>
        <dbReference type="SAM" id="MobiDB-lite"/>
    </source>
</evidence>
<sequence>MPETYTALEQVDDELDKSFLNAHSRIDTRRALSPYLWFAAGFLAALTISFISALSYKVIIKEESQLGLIPDFPAVGVKFEPHPEFSNLTDPASTRLWYDMPVHHGHVFVDDASRYSLDPGIPVSAHGERLIVSGLHGLHCLRTLRNELTLLIVGHPLETGTKHKSHNHPGRPDHCFDYLRQLLMCNVDLTYETARVDLDGKRRVADGWGTVHQCKDWSAINSWMLENWEWEISMDDWTPPDHNKPKGQDELYGDTYPLYNKPGEEE</sequence>
<comment type="pathway">
    <text evidence="1">Mycotoxin biosynthesis.</text>
</comment>
<dbReference type="PANTHER" id="PTHR33365:SF11">
    <property type="entry name" value="TAT PATHWAY SIGNAL SEQUENCE"/>
    <property type="match status" value="1"/>
</dbReference>
<reference evidence="6 7" key="1">
    <citation type="submission" date="2014-04" db="EMBL/GenBank/DDBJ databases">
        <authorList>
            <consortium name="DOE Joint Genome Institute"/>
            <person name="Kuo A."/>
            <person name="Martino E."/>
            <person name="Perotto S."/>
            <person name="Kohler A."/>
            <person name="Nagy L.G."/>
            <person name="Floudas D."/>
            <person name="Copeland A."/>
            <person name="Barry K.W."/>
            <person name="Cichocki N."/>
            <person name="Veneault-Fourrey C."/>
            <person name="LaButti K."/>
            <person name="Lindquist E.A."/>
            <person name="Lipzen A."/>
            <person name="Lundell T."/>
            <person name="Morin E."/>
            <person name="Murat C."/>
            <person name="Sun H."/>
            <person name="Tunlid A."/>
            <person name="Henrissat B."/>
            <person name="Grigoriev I.V."/>
            <person name="Hibbett D.S."/>
            <person name="Martin F."/>
            <person name="Nordberg H.P."/>
            <person name="Cantor M.N."/>
            <person name="Hua S.X."/>
        </authorList>
    </citation>
    <scope>NUCLEOTIDE SEQUENCE [LARGE SCALE GENOMIC DNA]</scope>
    <source>
        <strain evidence="6 7">Zn</strain>
    </source>
</reference>
<keyword evidence="7" id="KW-1185">Reference proteome</keyword>
<dbReference type="InParanoid" id="A0A0C3D3V8"/>
<evidence type="ECO:0000313" key="7">
    <source>
        <dbReference type="Proteomes" id="UP000054321"/>
    </source>
</evidence>
<keyword evidence="5" id="KW-1133">Transmembrane helix</keyword>
<keyword evidence="5" id="KW-0812">Transmembrane</keyword>
<reference evidence="7" key="2">
    <citation type="submission" date="2015-01" db="EMBL/GenBank/DDBJ databases">
        <title>Evolutionary Origins and Diversification of the Mycorrhizal Mutualists.</title>
        <authorList>
            <consortium name="DOE Joint Genome Institute"/>
            <consortium name="Mycorrhizal Genomics Consortium"/>
            <person name="Kohler A."/>
            <person name="Kuo A."/>
            <person name="Nagy L.G."/>
            <person name="Floudas D."/>
            <person name="Copeland A."/>
            <person name="Barry K.W."/>
            <person name="Cichocki N."/>
            <person name="Veneault-Fourrey C."/>
            <person name="LaButti K."/>
            <person name="Lindquist E.A."/>
            <person name="Lipzen A."/>
            <person name="Lundell T."/>
            <person name="Morin E."/>
            <person name="Murat C."/>
            <person name="Riley R."/>
            <person name="Ohm R."/>
            <person name="Sun H."/>
            <person name="Tunlid A."/>
            <person name="Henrissat B."/>
            <person name="Grigoriev I.V."/>
            <person name="Hibbett D.S."/>
            <person name="Martin F."/>
        </authorList>
    </citation>
    <scope>NUCLEOTIDE SEQUENCE [LARGE SCALE GENOMIC DNA]</scope>
    <source>
        <strain evidence="7">Zn</strain>
    </source>
</reference>
<proteinExistence type="inferred from homology"/>
<dbReference type="AlphaFoldDB" id="A0A0C3D3V8"/>
<name>A0A0C3D3V8_OIDMZ</name>
<protein>
    <recommendedName>
        <fullName evidence="8">Oxidase ustYa</fullName>
    </recommendedName>
</protein>
<gene>
    <name evidence="6" type="ORF">OIDMADRAFT_58898</name>
</gene>
<dbReference type="EMBL" id="KN832884">
    <property type="protein sequence ID" value="KIM96587.1"/>
    <property type="molecule type" value="Genomic_DNA"/>
</dbReference>
<evidence type="ECO:0000313" key="6">
    <source>
        <dbReference type="EMBL" id="KIM96587.1"/>
    </source>
</evidence>
<keyword evidence="5" id="KW-0472">Membrane</keyword>
<feature type="transmembrane region" description="Helical" evidence="5">
    <location>
        <begin position="35"/>
        <end position="56"/>
    </location>
</feature>
<dbReference type="GO" id="GO:0043386">
    <property type="term" value="P:mycotoxin biosynthetic process"/>
    <property type="evidence" value="ECO:0007669"/>
    <property type="project" value="InterPro"/>
</dbReference>
<evidence type="ECO:0000256" key="5">
    <source>
        <dbReference type="SAM" id="Phobius"/>
    </source>
</evidence>
<dbReference type="PANTHER" id="PTHR33365">
    <property type="entry name" value="YALI0B05434P"/>
    <property type="match status" value="1"/>
</dbReference>
<accession>A0A0C3D3V8</accession>
<comment type="similarity">
    <text evidence="3">Belongs to the ustYa family.</text>
</comment>
<dbReference type="InterPro" id="IPR021765">
    <property type="entry name" value="UstYa-like"/>
</dbReference>
<evidence type="ECO:0000256" key="2">
    <source>
        <dbReference type="ARBA" id="ARBA00023002"/>
    </source>
</evidence>
<dbReference type="GO" id="GO:0016491">
    <property type="term" value="F:oxidoreductase activity"/>
    <property type="evidence" value="ECO:0007669"/>
    <property type="project" value="UniProtKB-KW"/>
</dbReference>
<organism evidence="6 7">
    <name type="scientific">Oidiodendron maius (strain Zn)</name>
    <dbReference type="NCBI Taxonomy" id="913774"/>
    <lineage>
        <taxon>Eukaryota</taxon>
        <taxon>Fungi</taxon>
        <taxon>Dikarya</taxon>
        <taxon>Ascomycota</taxon>
        <taxon>Pezizomycotina</taxon>
        <taxon>Leotiomycetes</taxon>
        <taxon>Leotiomycetes incertae sedis</taxon>
        <taxon>Myxotrichaceae</taxon>
        <taxon>Oidiodendron</taxon>
    </lineage>
</organism>